<keyword evidence="2 3" id="KW-0732">Signal</keyword>
<organism evidence="4 5">
    <name type="scientific">Chlorella vulgaris</name>
    <name type="common">Green alga</name>
    <dbReference type="NCBI Taxonomy" id="3077"/>
    <lineage>
        <taxon>Eukaryota</taxon>
        <taxon>Viridiplantae</taxon>
        <taxon>Chlorophyta</taxon>
        <taxon>core chlorophytes</taxon>
        <taxon>Trebouxiophyceae</taxon>
        <taxon>Chlorellales</taxon>
        <taxon>Chlorellaceae</taxon>
        <taxon>Chlorella clade</taxon>
        <taxon>Chlorella</taxon>
    </lineage>
</organism>
<dbReference type="AlphaFoldDB" id="A0A9D4Z040"/>
<evidence type="ECO:0000256" key="1">
    <source>
        <dbReference type="ARBA" id="ARBA00006010"/>
    </source>
</evidence>
<evidence type="ECO:0000313" key="5">
    <source>
        <dbReference type="Proteomes" id="UP001055712"/>
    </source>
</evidence>
<reference evidence="4" key="2">
    <citation type="submission" date="2020-11" db="EMBL/GenBank/DDBJ databases">
        <authorList>
            <person name="Cecchin M."/>
            <person name="Marcolungo L."/>
            <person name="Rossato M."/>
            <person name="Girolomoni L."/>
            <person name="Cosentino E."/>
            <person name="Cuine S."/>
            <person name="Li-Beisson Y."/>
            <person name="Delledonne M."/>
            <person name="Ballottari M."/>
        </authorList>
    </citation>
    <scope>NUCLEOTIDE SEQUENCE</scope>
    <source>
        <strain evidence="4">211/11P</strain>
        <tissue evidence="4">Whole cell</tissue>
    </source>
</reference>
<comment type="similarity">
    <text evidence="1">Belongs to the STIG1 family.</text>
</comment>
<name>A0A9D4Z040_CHLVU</name>
<reference evidence="4" key="1">
    <citation type="journal article" date="2019" name="Plant J.">
        <title>Chlorella vulgaris genome assembly and annotation reveals the molecular basis for metabolic acclimation to high light conditions.</title>
        <authorList>
            <person name="Cecchin M."/>
            <person name="Marcolungo L."/>
            <person name="Rossato M."/>
            <person name="Girolomoni L."/>
            <person name="Cosentino E."/>
            <person name="Cuine S."/>
            <person name="Li-Beisson Y."/>
            <person name="Delledonne M."/>
            <person name="Ballottari M."/>
        </authorList>
    </citation>
    <scope>NUCLEOTIDE SEQUENCE</scope>
    <source>
        <strain evidence="4">211/11P</strain>
    </source>
</reference>
<gene>
    <name evidence="4" type="ORF">D9Q98_001853</name>
</gene>
<evidence type="ECO:0000313" key="4">
    <source>
        <dbReference type="EMBL" id="KAI3435795.1"/>
    </source>
</evidence>
<dbReference type="Proteomes" id="UP001055712">
    <property type="component" value="Unassembled WGS sequence"/>
</dbReference>
<proteinExistence type="inferred from homology"/>
<feature type="signal peptide" evidence="3">
    <location>
        <begin position="1"/>
        <end position="26"/>
    </location>
</feature>
<dbReference type="Gene3D" id="3.50.4.10">
    <property type="entry name" value="Hepatocyte Growth Factor"/>
    <property type="match status" value="1"/>
</dbReference>
<dbReference type="Pfam" id="PF04885">
    <property type="entry name" value="Stig1"/>
    <property type="match status" value="1"/>
</dbReference>
<dbReference type="EMBL" id="SIDB01000002">
    <property type="protein sequence ID" value="KAI3435795.1"/>
    <property type="molecule type" value="Genomic_DNA"/>
</dbReference>
<feature type="chain" id="PRO_5038811582" evidence="3">
    <location>
        <begin position="27"/>
        <end position="346"/>
    </location>
</feature>
<protein>
    <submittedName>
        <fullName evidence="4">Uncharacterized protein</fullName>
    </submittedName>
</protein>
<accession>A0A9D4Z040</accession>
<evidence type="ECO:0000256" key="2">
    <source>
        <dbReference type="ARBA" id="ARBA00022729"/>
    </source>
</evidence>
<evidence type="ECO:0000256" key="3">
    <source>
        <dbReference type="SAM" id="SignalP"/>
    </source>
</evidence>
<dbReference type="OrthoDB" id="5421723at2759"/>
<comment type="caution">
    <text evidence="4">The sequence shown here is derived from an EMBL/GenBank/DDBJ whole genome shotgun (WGS) entry which is preliminary data.</text>
</comment>
<keyword evidence="5" id="KW-1185">Reference proteome</keyword>
<dbReference type="InterPro" id="IPR006969">
    <property type="entry name" value="Stig-like"/>
</dbReference>
<sequence>MPLVGACLRLALGLLVCTLLPLPADSRPLLPNSRSLQGSTHPVWNAFSFEAHSLQLGPALLGRIVMDSDASCAQQCAATVGCRWWARCSEESAAPCSLPRYGASTTQQPPATVQPGTCLLSGELVKDLSDLSTSFSFMWGDSVEWSSGGTLTPPSVSAPQTQPDASEPIWANFTHQQGTLYRGARLLASATATTAARCATACSRNQLCQQWAWCPSSAAGGCDVLKYTQPGSAAATTALLPAGTCLLSRASTASSKQGSSKSGGHLAFLFMTGPSVAWEAGHRRSAAPLKEPYSLYAGTDSACDAGITSCGGECVDLMGDSTNCGMCGFSCDDGDTCHSGTCTKRS</sequence>